<dbReference type="STRING" id="1117707.VQ7734_00109"/>
<evidence type="ECO:0000313" key="2">
    <source>
        <dbReference type="EMBL" id="SHO54395.1"/>
    </source>
</evidence>
<name>A0A1M7YP91_9VIBR</name>
<protein>
    <submittedName>
        <fullName evidence="2">Uncharacterized protein</fullName>
    </submittedName>
</protein>
<organism evidence="2 3">
    <name type="scientific">Vibrio quintilis</name>
    <dbReference type="NCBI Taxonomy" id="1117707"/>
    <lineage>
        <taxon>Bacteria</taxon>
        <taxon>Pseudomonadati</taxon>
        <taxon>Pseudomonadota</taxon>
        <taxon>Gammaproteobacteria</taxon>
        <taxon>Vibrionales</taxon>
        <taxon>Vibrionaceae</taxon>
        <taxon>Vibrio</taxon>
    </lineage>
</organism>
<sequence>MSIAIGSGTGVGVSVANGAENYQSMLSSSLTDILAGNFVWYGADIAFVVGTGLSVIGIGVSVARMIMAKRMRDRDAF</sequence>
<reference evidence="3" key="1">
    <citation type="submission" date="2016-12" db="EMBL/GenBank/DDBJ databases">
        <authorList>
            <person name="Rodrigo-Torres L."/>
            <person name="Arahal R.D."/>
            <person name="Lucena T."/>
        </authorList>
    </citation>
    <scope>NUCLEOTIDE SEQUENCE [LARGE SCALE GENOMIC DNA]</scope>
</reference>
<keyword evidence="1" id="KW-0472">Membrane</keyword>
<proteinExistence type="predicted"/>
<keyword evidence="1" id="KW-1133">Transmembrane helix</keyword>
<keyword evidence="3" id="KW-1185">Reference proteome</keyword>
<keyword evidence="1" id="KW-0812">Transmembrane</keyword>
<feature type="transmembrane region" description="Helical" evidence="1">
    <location>
        <begin position="38"/>
        <end position="63"/>
    </location>
</feature>
<dbReference type="Proteomes" id="UP000184600">
    <property type="component" value="Unassembled WGS sequence"/>
</dbReference>
<dbReference type="AlphaFoldDB" id="A0A1M7YP91"/>
<accession>A0A1M7YP91</accession>
<gene>
    <name evidence="2" type="ORF">VQ7734_00109</name>
</gene>
<dbReference type="EMBL" id="FRFG01000003">
    <property type="protein sequence ID" value="SHO54395.1"/>
    <property type="molecule type" value="Genomic_DNA"/>
</dbReference>
<evidence type="ECO:0000313" key="3">
    <source>
        <dbReference type="Proteomes" id="UP000184600"/>
    </source>
</evidence>
<evidence type="ECO:0000256" key="1">
    <source>
        <dbReference type="SAM" id="Phobius"/>
    </source>
</evidence>